<dbReference type="EMBL" id="JAENHL010000007">
    <property type="protein sequence ID" value="MBK1868199.1"/>
    <property type="molecule type" value="Genomic_DNA"/>
</dbReference>
<sequence>MPLLERDHDLQLLTAALNDAAAGTGRIALISGEAGIGKTALIGHFIARNGKSARVLTGYCDSLFTPTPLVPLHDIARSLGGRLLAQLESGAPRAQLFATMLELLRDPAEPTLLVVEDIHWADEATLDLLKYLGRRIAQTRALLILSYRQDEVGARHPLRLLLGDLASSHTTLRLTLPRLTLAAVRDLIGGRELDADALHRQTAGNPFFVAEILSSDGGGIPGSVNDSVQARLARLSPAVRHVLETAAIIGSRMREAKLEAICGADADTIDTAMRAGILEMAGEDIIFRHELVRDAILAAMPPGRFRDLSRRVLAAIRASGIERGDLAQLAHLAEGAEDTASVLDYGPAAAKTAASAGAHRAAAAQYKRTLTFAVARPAAERARLLDLYAEQCAIVDNLADAITARREAVVLWHEAGNSLQEGAALSNLAWPLVRSGQNAAAEEVSQRAIALLEAMPPTRELAAACRMQAHLRMLDRDKAPAVHWGKRAIELATRFDDKPTLAAAELVVGAAMLVSGDDKGLPHFNRCLDLARAGGMDDVVGLAFLNMGSSYGERYEFGKAEALLREGIAYAEDCDLDHSNNYMSAWLALTLLYQGRWSDAGNHATAVVNCPNFSLVSKVMALVALGRLRARRGDPGTALALDEALDLARQTNTLQRLAPVHAARAEAAWFEGDKERVAAEATAAYELAFNHRHPWHIGELTFWRRRAGEDVQPPRWCARPFALQIDGDWQGAAAAWRDLKCPYEEARALADGDMAAKLRALEIFDRLGAAPAAQMLRQHMRDQGTRRIPRGPRATTLRNPHGLTVREITILDCLAGGLSNALIGTRLHISSKTVDHHVSSILAKLQVRSRAEAAAAALAQGLVIQNREMAAPK</sequence>
<proteinExistence type="predicted"/>
<name>A0ACC5R6B3_9HYPH</name>
<organism evidence="1 2">
    <name type="scientific">Taklimakanibacter albus</name>
    <dbReference type="NCBI Taxonomy" id="2800327"/>
    <lineage>
        <taxon>Bacteria</taxon>
        <taxon>Pseudomonadati</taxon>
        <taxon>Pseudomonadota</taxon>
        <taxon>Alphaproteobacteria</taxon>
        <taxon>Hyphomicrobiales</taxon>
        <taxon>Aestuariivirgaceae</taxon>
        <taxon>Taklimakanibacter</taxon>
    </lineage>
</organism>
<dbReference type="Proteomes" id="UP000616151">
    <property type="component" value="Unassembled WGS sequence"/>
</dbReference>
<protein>
    <submittedName>
        <fullName evidence="1">AAA family ATPase</fullName>
    </submittedName>
</protein>
<reference evidence="1" key="1">
    <citation type="submission" date="2021-01" db="EMBL/GenBank/DDBJ databases">
        <authorList>
            <person name="Sun Q."/>
        </authorList>
    </citation>
    <scope>NUCLEOTIDE SEQUENCE</scope>
    <source>
        <strain evidence="1">YIM B02566</strain>
    </source>
</reference>
<keyword evidence="2" id="KW-1185">Reference proteome</keyword>
<evidence type="ECO:0000313" key="1">
    <source>
        <dbReference type="EMBL" id="MBK1868199.1"/>
    </source>
</evidence>
<gene>
    <name evidence="1" type="ORF">JHL16_17740</name>
</gene>
<evidence type="ECO:0000313" key="2">
    <source>
        <dbReference type="Proteomes" id="UP000616151"/>
    </source>
</evidence>
<comment type="caution">
    <text evidence="1">The sequence shown here is derived from an EMBL/GenBank/DDBJ whole genome shotgun (WGS) entry which is preliminary data.</text>
</comment>
<accession>A0ACC5R6B3</accession>